<accession>A0A4D6EHS7</accession>
<evidence type="ECO:0000313" key="3">
    <source>
        <dbReference type="Proteomes" id="UP001237152"/>
    </source>
</evidence>
<reference evidence="2" key="1">
    <citation type="journal article" date="2019" name="Front. Microbiol.">
        <title>Pandoravirus Celtis Illustrates the Microevolution Processes at Work in the Giant Pandoraviridae Genomes.</title>
        <authorList>
            <person name="Legendre M."/>
            <person name="Alempic J.M."/>
            <person name="Philippe N."/>
            <person name="Lartigue A."/>
            <person name="Jeudy S."/>
            <person name="Poirot O."/>
            <person name="Ta N.T."/>
            <person name="Nin S."/>
            <person name="Coute Y."/>
            <person name="Abergel C."/>
            <person name="Claverie J.M."/>
        </authorList>
    </citation>
    <scope>NUCLEOTIDE SEQUENCE</scope>
</reference>
<dbReference type="PANTHER" id="PTHR46586">
    <property type="entry name" value="ANKYRIN REPEAT-CONTAINING PROTEIN"/>
    <property type="match status" value="1"/>
</dbReference>
<evidence type="ECO:0000313" key="2">
    <source>
        <dbReference type="EMBL" id="QBZ81376.1"/>
    </source>
</evidence>
<dbReference type="Proteomes" id="UP001237152">
    <property type="component" value="Segment"/>
</dbReference>
<dbReference type="InterPro" id="IPR052050">
    <property type="entry name" value="SecEffector_AnkRepeat"/>
</dbReference>
<dbReference type="EMBL" id="MK174290">
    <property type="protein sequence ID" value="QBZ81376.1"/>
    <property type="molecule type" value="Genomic_DNA"/>
</dbReference>
<dbReference type="SUPFAM" id="SSF48403">
    <property type="entry name" value="Ankyrin repeat"/>
    <property type="match status" value="1"/>
</dbReference>
<gene>
    <name evidence="2" type="ORF">pclt_cds_789</name>
</gene>
<protein>
    <recommendedName>
        <fullName evidence="4">Ankyrin repeat domain containing protein</fullName>
    </recommendedName>
</protein>
<dbReference type="InterPro" id="IPR036770">
    <property type="entry name" value="Ankyrin_rpt-contain_sf"/>
</dbReference>
<sequence length="579" mass="61512">MRIKARARVLNLADMPPEIRSYIGEALGRPRDLVAAHMASALFWHISIERFTARWGAGRLRCLIEAGAPASVVRAAIAHGQQAPTPDLIQSAVLYGDVRVLDIICRALQPSSSSITRGCLPWTARPGRPLAATGRSEITKNVLTVAVHTAAEHGHLEALKYLTAEDTPLGRRGQCTVNSWLIAIAARVGHVQVVAHLHRLLAPNDSIPCRCKQRVGHAAWKAPTIDVALWLRDNKCKGYVQPDAHVISRAVSSGRVADVTRMLAARAGLRALFGARATASLATRPCAEMPAIEEGVADAARKGDMAMMDLAVQSLCHHSAPILVGAARGGQTDLLAWATAPDGVCVTGLGAPTATMMRTAATAAAMCNQPASLQWIAQHFPDAITPTLVWTAATSDAPDAVRALIDLVPASLIVWDSVLSDAMASDSLAVVRLLVEERGIALTPLVVTSSDSTHGGVIDYVCQRLTRDQLQVIVDMVGARAGPLRHTIVMHLRDRVPDLCMAIADAVTANMPGYWLPEASTCSCTRCVVSPKALMAAPPQLPHGLSTTAAPTEDLPLSLPPPTKRQRMTGPDGPPPMDP</sequence>
<evidence type="ECO:0008006" key="4">
    <source>
        <dbReference type="Google" id="ProtNLM"/>
    </source>
</evidence>
<organism evidence="2 3">
    <name type="scientific">Pandoravirus celtis</name>
    <dbReference type="NCBI Taxonomy" id="2568002"/>
    <lineage>
        <taxon>Viruses</taxon>
        <taxon>Pandoravirus</taxon>
    </lineage>
</organism>
<dbReference type="PANTHER" id="PTHR46586:SF3">
    <property type="entry name" value="ANKYRIN REPEAT-CONTAINING PROTEIN"/>
    <property type="match status" value="1"/>
</dbReference>
<name>A0A4D6EHS7_9VIRU</name>
<evidence type="ECO:0000256" key="1">
    <source>
        <dbReference type="SAM" id="MobiDB-lite"/>
    </source>
</evidence>
<feature type="region of interest" description="Disordered" evidence="1">
    <location>
        <begin position="540"/>
        <end position="579"/>
    </location>
</feature>
<proteinExistence type="predicted"/>